<name>A0A5B8RA30_9ZZZZ</name>
<sequence length="84" mass="9618">MRIKVDIDVTPEEARRFFGLPDVSPLHEEVVESVRKRMHEGWEGYDPASMLRAWSQSEFPGLEPFQRAFWEALRDAGGGGRKGD</sequence>
<evidence type="ECO:0000313" key="1">
    <source>
        <dbReference type="EMBL" id="QEA04242.1"/>
    </source>
</evidence>
<dbReference type="AlphaFoldDB" id="A0A5B8RA30"/>
<dbReference type="EMBL" id="MN079081">
    <property type="protein sequence ID" value="QEA04242.1"/>
    <property type="molecule type" value="Genomic_DNA"/>
</dbReference>
<accession>A0A5B8RA30</accession>
<reference evidence="1" key="1">
    <citation type="submission" date="2019-06" db="EMBL/GenBank/DDBJ databases">
        <authorList>
            <person name="Murdoch R.W."/>
            <person name="Fathepure B."/>
        </authorList>
    </citation>
    <scope>NUCLEOTIDE SEQUENCE</scope>
</reference>
<organism evidence="1">
    <name type="scientific">uncultured organism</name>
    <dbReference type="NCBI Taxonomy" id="155900"/>
    <lineage>
        <taxon>unclassified sequences</taxon>
        <taxon>environmental samples</taxon>
    </lineage>
</organism>
<proteinExistence type="predicted"/>
<protein>
    <submittedName>
        <fullName evidence="1">Uncharacterized protein</fullName>
    </submittedName>
</protein>
<dbReference type="InterPro" id="IPR045502">
    <property type="entry name" value="DUF6489"/>
</dbReference>
<gene>
    <name evidence="1" type="ORF">KBTEX_00546</name>
</gene>
<dbReference type="Pfam" id="PF20099">
    <property type="entry name" value="DUF6489"/>
    <property type="match status" value="1"/>
</dbReference>